<organism evidence="1 2">
    <name type="scientific">Actinoallomurus vinaceus</name>
    <dbReference type="NCBI Taxonomy" id="1080074"/>
    <lineage>
        <taxon>Bacteria</taxon>
        <taxon>Bacillati</taxon>
        <taxon>Actinomycetota</taxon>
        <taxon>Actinomycetes</taxon>
        <taxon>Streptosporangiales</taxon>
        <taxon>Thermomonosporaceae</taxon>
        <taxon>Actinoallomurus</taxon>
    </lineage>
</organism>
<dbReference type="RefSeq" id="WP_345430825.1">
    <property type="nucleotide sequence ID" value="NZ_BAABHK010000003.1"/>
</dbReference>
<dbReference type="PROSITE" id="PS51318">
    <property type="entry name" value="TAT"/>
    <property type="match status" value="1"/>
</dbReference>
<proteinExistence type="predicted"/>
<protein>
    <recommendedName>
        <fullName evidence="3">YtkA-like domain-containing protein</fullName>
    </recommendedName>
</protein>
<evidence type="ECO:0000313" key="1">
    <source>
        <dbReference type="EMBL" id="GAA4624388.1"/>
    </source>
</evidence>
<evidence type="ECO:0008006" key="3">
    <source>
        <dbReference type="Google" id="ProtNLM"/>
    </source>
</evidence>
<dbReference type="InterPro" id="IPR006311">
    <property type="entry name" value="TAT_signal"/>
</dbReference>
<name>A0ABP8U9D4_9ACTN</name>
<keyword evidence="2" id="KW-1185">Reference proteome</keyword>
<comment type="caution">
    <text evidence="1">The sequence shown here is derived from an EMBL/GenBank/DDBJ whole genome shotgun (WGS) entry which is preliminary data.</text>
</comment>
<sequence>MIGHTSPSGRRLLVAAVVLAAALLTALALHSLCAPWSATARSASDDTPQGAATLTGGTAQAVVILTVSAPVTGTTAVDVRLVPRHGAVTSGPSPVVTVSAVLPTAGHAVPDFTAVRAPDDHYHVAGLPLMMPGRWEFLVAVDGNGRHDRLVFPLTVSR</sequence>
<gene>
    <name evidence="1" type="ORF">GCM10023196_024320</name>
</gene>
<dbReference type="EMBL" id="BAABHK010000003">
    <property type="protein sequence ID" value="GAA4624388.1"/>
    <property type="molecule type" value="Genomic_DNA"/>
</dbReference>
<accession>A0ABP8U9D4</accession>
<evidence type="ECO:0000313" key="2">
    <source>
        <dbReference type="Proteomes" id="UP001501442"/>
    </source>
</evidence>
<reference evidence="2" key="1">
    <citation type="journal article" date="2019" name="Int. J. Syst. Evol. Microbiol.">
        <title>The Global Catalogue of Microorganisms (GCM) 10K type strain sequencing project: providing services to taxonomists for standard genome sequencing and annotation.</title>
        <authorList>
            <consortium name="The Broad Institute Genomics Platform"/>
            <consortium name="The Broad Institute Genome Sequencing Center for Infectious Disease"/>
            <person name="Wu L."/>
            <person name="Ma J."/>
        </authorList>
    </citation>
    <scope>NUCLEOTIDE SEQUENCE [LARGE SCALE GENOMIC DNA]</scope>
    <source>
        <strain evidence="2">JCM 17939</strain>
    </source>
</reference>
<dbReference type="Proteomes" id="UP001501442">
    <property type="component" value="Unassembled WGS sequence"/>
</dbReference>